<comment type="caution">
    <text evidence="1">The sequence shown here is derived from an EMBL/GenBank/DDBJ whole genome shotgun (WGS) entry which is preliminary data.</text>
</comment>
<reference evidence="1" key="1">
    <citation type="submission" date="2020-08" db="EMBL/GenBank/DDBJ databases">
        <title>Spodoptera exigua strain:BAW_Kor-Di-RS1 Genome sequencing and assembly.</title>
        <authorList>
            <person name="Kim J."/>
            <person name="Nam H.Y."/>
            <person name="Kwon M."/>
            <person name="Choi J.H."/>
            <person name="Cho S.R."/>
            <person name="Kim G.-H."/>
        </authorList>
    </citation>
    <scope>NUCLEOTIDE SEQUENCE</scope>
    <source>
        <strain evidence="1">BAW_Kor-Di-RS1</strain>
        <tissue evidence="1">Whole-body</tissue>
    </source>
</reference>
<gene>
    <name evidence="1" type="ORF">HW555_006756</name>
</gene>
<organism evidence="1 2">
    <name type="scientific">Spodoptera exigua</name>
    <name type="common">Beet armyworm</name>
    <name type="synonym">Noctua fulgens</name>
    <dbReference type="NCBI Taxonomy" id="7107"/>
    <lineage>
        <taxon>Eukaryota</taxon>
        <taxon>Metazoa</taxon>
        <taxon>Ecdysozoa</taxon>
        <taxon>Arthropoda</taxon>
        <taxon>Hexapoda</taxon>
        <taxon>Insecta</taxon>
        <taxon>Pterygota</taxon>
        <taxon>Neoptera</taxon>
        <taxon>Endopterygota</taxon>
        <taxon>Lepidoptera</taxon>
        <taxon>Glossata</taxon>
        <taxon>Ditrysia</taxon>
        <taxon>Noctuoidea</taxon>
        <taxon>Noctuidae</taxon>
        <taxon>Amphipyrinae</taxon>
        <taxon>Spodoptera</taxon>
    </lineage>
</organism>
<proteinExistence type="predicted"/>
<keyword evidence="2" id="KW-1185">Reference proteome</keyword>
<sequence>MHTHYVVARQTRSVNQSANVRECQHRFPSEPCVAAVGNSHTMGVRPSDRGKIIQKRDAKKNGAFVISGVKYAPLCCNI</sequence>
<accession>A0A835GI22</accession>
<dbReference type="Proteomes" id="UP000648187">
    <property type="component" value="Unassembled WGS sequence"/>
</dbReference>
<dbReference type="EMBL" id="JACKWZ010000105">
    <property type="protein sequence ID" value="KAF9415657.1"/>
    <property type="molecule type" value="Genomic_DNA"/>
</dbReference>
<evidence type="ECO:0000313" key="2">
    <source>
        <dbReference type="Proteomes" id="UP000648187"/>
    </source>
</evidence>
<protein>
    <submittedName>
        <fullName evidence="1">Uncharacterized protein</fullName>
    </submittedName>
</protein>
<dbReference type="AlphaFoldDB" id="A0A835GI22"/>
<name>A0A835GI22_SPOEX</name>
<evidence type="ECO:0000313" key="1">
    <source>
        <dbReference type="EMBL" id="KAF9415657.1"/>
    </source>
</evidence>